<organism evidence="1 2">
    <name type="scientific">Adonisia turfae CCMR0081</name>
    <dbReference type="NCBI Taxonomy" id="2292702"/>
    <lineage>
        <taxon>Bacteria</taxon>
        <taxon>Bacillati</taxon>
        <taxon>Cyanobacteriota</taxon>
        <taxon>Adonisia</taxon>
        <taxon>Adonisia turfae</taxon>
    </lineage>
</organism>
<keyword evidence="2" id="KW-1185">Reference proteome</keyword>
<proteinExistence type="predicted"/>
<dbReference type="Pfam" id="PF04361">
    <property type="entry name" value="DUF494"/>
    <property type="match status" value="1"/>
</dbReference>
<evidence type="ECO:0000313" key="1">
    <source>
        <dbReference type="EMBL" id="NEZ55008.1"/>
    </source>
</evidence>
<dbReference type="InterPro" id="IPR007456">
    <property type="entry name" value="Smg"/>
</dbReference>
<dbReference type="EMBL" id="QXHD01000004">
    <property type="protein sequence ID" value="NEZ55008.1"/>
    <property type="molecule type" value="Genomic_DNA"/>
</dbReference>
<dbReference type="AlphaFoldDB" id="A0A6M0RFK9"/>
<name>A0A6M0RFK9_9CYAN</name>
<protein>
    <submittedName>
        <fullName evidence="1">DUF494 family protein</fullName>
    </submittedName>
</protein>
<evidence type="ECO:0000313" key="2">
    <source>
        <dbReference type="Proteomes" id="UP000481033"/>
    </source>
</evidence>
<reference evidence="1 2" key="1">
    <citation type="journal article" date="2020" name="Microb. Ecol.">
        <title>Ecogenomics of the Marine Benthic Filamentous Cyanobacterium Adonisia.</title>
        <authorList>
            <person name="Walter J.M."/>
            <person name="Coutinho F.H."/>
            <person name="Leomil L."/>
            <person name="Hargreaves P.I."/>
            <person name="Campeao M.E."/>
            <person name="Vieira V.V."/>
            <person name="Silva B.S."/>
            <person name="Fistarol G.O."/>
            <person name="Salomon P.S."/>
            <person name="Sawabe T."/>
            <person name="Mino S."/>
            <person name="Hosokawa M."/>
            <person name="Miyashita H."/>
            <person name="Maruyama F."/>
            <person name="van Verk M.C."/>
            <person name="Dutilh B.E."/>
            <person name="Thompson C.C."/>
            <person name="Thompson F.L."/>
        </authorList>
    </citation>
    <scope>NUCLEOTIDE SEQUENCE [LARGE SCALE GENOMIC DNA]</scope>
    <source>
        <strain evidence="1 2">CCMR0081</strain>
    </source>
</reference>
<comment type="caution">
    <text evidence="1">The sequence shown here is derived from an EMBL/GenBank/DDBJ whole genome shotgun (WGS) entry which is preliminary data.</text>
</comment>
<sequence length="50" mass="5562">MIGDANNLAVKALKDQQALRQALINAGFDQQNIDNAFNDLDNLNRQDGLY</sequence>
<accession>A0A6M0RFK9</accession>
<gene>
    <name evidence="1" type="ORF">DXZ20_04765</name>
</gene>
<dbReference type="Proteomes" id="UP000481033">
    <property type="component" value="Unassembled WGS sequence"/>
</dbReference>